<comment type="caution">
    <text evidence="2">The sequence shown here is derived from an EMBL/GenBank/DDBJ whole genome shotgun (WGS) entry which is preliminary data.</text>
</comment>
<organism evidence="2 3">
    <name type="scientific">Nostocoides vanveenii</name>
    <dbReference type="NCBI Taxonomy" id="330835"/>
    <lineage>
        <taxon>Bacteria</taxon>
        <taxon>Bacillati</taxon>
        <taxon>Actinomycetota</taxon>
        <taxon>Actinomycetes</taxon>
        <taxon>Micrococcales</taxon>
        <taxon>Intrasporangiaceae</taxon>
        <taxon>Nostocoides</taxon>
    </lineage>
</organism>
<keyword evidence="1" id="KW-1133">Transmembrane helix</keyword>
<keyword evidence="1" id="KW-0812">Transmembrane</keyword>
<name>A0ABP4X8J5_9MICO</name>
<evidence type="ECO:0000313" key="3">
    <source>
        <dbReference type="Proteomes" id="UP001501475"/>
    </source>
</evidence>
<dbReference type="Pfam" id="PF10825">
    <property type="entry name" value="DUF2752"/>
    <property type="match status" value="1"/>
</dbReference>
<feature type="transmembrane region" description="Helical" evidence="1">
    <location>
        <begin position="70"/>
        <end position="89"/>
    </location>
</feature>
<proteinExistence type="predicted"/>
<dbReference type="RefSeq" id="WP_344067463.1">
    <property type="nucleotide sequence ID" value="NZ_BAAAPN010000057.1"/>
</dbReference>
<feature type="transmembrane region" description="Helical" evidence="1">
    <location>
        <begin position="40"/>
        <end position="58"/>
    </location>
</feature>
<evidence type="ECO:0000313" key="2">
    <source>
        <dbReference type="EMBL" id="GAA1768035.1"/>
    </source>
</evidence>
<keyword evidence="1" id="KW-0472">Membrane</keyword>
<evidence type="ECO:0008006" key="4">
    <source>
        <dbReference type="Google" id="ProtNLM"/>
    </source>
</evidence>
<dbReference type="InterPro" id="IPR021215">
    <property type="entry name" value="DUF2752"/>
</dbReference>
<evidence type="ECO:0000256" key="1">
    <source>
        <dbReference type="SAM" id="Phobius"/>
    </source>
</evidence>
<gene>
    <name evidence="2" type="ORF">GCM10009810_28430</name>
</gene>
<sequence>MIVCPFRALTGYACPLCGGLRMTDALLHGDLAAAWGHNPLVMTLLGISALLLAARVAGRGPRLRPLLADPRLALGLVAVMTVFAVVRNLPGVSFLGPA</sequence>
<dbReference type="Proteomes" id="UP001501475">
    <property type="component" value="Unassembled WGS sequence"/>
</dbReference>
<protein>
    <recommendedName>
        <fullName evidence="4">DUF2752 domain-containing protein</fullName>
    </recommendedName>
</protein>
<reference evidence="3" key="1">
    <citation type="journal article" date="2019" name="Int. J. Syst. Evol. Microbiol.">
        <title>The Global Catalogue of Microorganisms (GCM) 10K type strain sequencing project: providing services to taxonomists for standard genome sequencing and annotation.</title>
        <authorList>
            <consortium name="The Broad Institute Genomics Platform"/>
            <consortium name="The Broad Institute Genome Sequencing Center for Infectious Disease"/>
            <person name="Wu L."/>
            <person name="Ma J."/>
        </authorList>
    </citation>
    <scope>NUCLEOTIDE SEQUENCE [LARGE SCALE GENOMIC DNA]</scope>
    <source>
        <strain evidence="3">JCM 15591</strain>
    </source>
</reference>
<accession>A0ABP4X8J5</accession>
<keyword evidence="3" id="KW-1185">Reference proteome</keyword>
<dbReference type="EMBL" id="BAAAPN010000057">
    <property type="protein sequence ID" value="GAA1768035.1"/>
    <property type="molecule type" value="Genomic_DNA"/>
</dbReference>